<dbReference type="SUPFAM" id="SSF55729">
    <property type="entry name" value="Acyl-CoA N-acyltransferases (Nat)"/>
    <property type="match status" value="1"/>
</dbReference>
<evidence type="ECO:0000259" key="3">
    <source>
        <dbReference type="PROSITE" id="PS51186"/>
    </source>
</evidence>
<dbReference type="PANTHER" id="PTHR43877">
    <property type="entry name" value="AMINOALKYLPHOSPHONATE N-ACETYLTRANSFERASE-RELATED-RELATED"/>
    <property type="match status" value="1"/>
</dbReference>
<keyword evidence="1" id="KW-0808">Transferase</keyword>
<dbReference type="Pfam" id="PF00583">
    <property type="entry name" value="Acetyltransf_1"/>
    <property type="match status" value="1"/>
</dbReference>
<gene>
    <name evidence="4" type="ORF">K0U00_10915</name>
</gene>
<dbReference type="PROSITE" id="PS51186">
    <property type="entry name" value="GNAT"/>
    <property type="match status" value="1"/>
</dbReference>
<protein>
    <submittedName>
        <fullName evidence="4">GNAT family N-acetyltransferase</fullName>
    </submittedName>
</protein>
<dbReference type="InterPro" id="IPR050832">
    <property type="entry name" value="Bact_Acetyltransf"/>
</dbReference>
<dbReference type="Gene3D" id="3.40.630.30">
    <property type="match status" value="1"/>
</dbReference>
<keyword evidence="2" id="KW-0012">Acyltransferase</keyword>
<feature type="domain" description="N-acetyltransferase" evidence="3">
    <location>
        <begin position="4"/>
        <end position="150"/>
    </location>
</feature>
<dbReference type="InterPro" id="IPR016181">
    <property type="entry name" value="Acyl_CoA_acyltransferase"/>
</dbReference>
<dbReference type="EMBL" id="JAHZIK010000214">
    <property type="protein sequence ID" value="MBW7454540.1"/>
    <property type="molecule type" value="Genomic_DNA"/>
</dbReference>
<name>A0ABS7C0X0_9BACL</name>
<reference evidence="4 5" key="1">
    <citation type="submission" date="2021-07" db="EMBL/GenBank/DDBJ databases">
        <title>Paenibacillus radiodurans sp. nov., isolated from the southeastern edge of Tengger Desert.</title>
        <authorList>
            <person name="Zhang G."/>
        </authorList>
    </citation>
    <scope>NUCLEOTIDE SEQUENCE [LARGE SCALE GENOMIC DNA]</scope>
    <source>
        <strain evidence="4 5">CCM 7311</strain>
    </source>
</reference>
<proteinExistence type="predicted"/>
<dbReference type="RefSeq" id="WP_210042999.1">
    <property type="nucleotide sequence ID" value="NZ_JBHLVU010000023.1"/>
</dbReference>
<evidence type="ECO:0000313" key="4">
    <source>
        <dbReference type="EMBL" id="MBW7454540.1"/>
    </source>
</evidence>
<keyword evidence="5" id="KW-1185">Reference proteome</keyword>
<dbReference type="Proteomes" id="UP001519887">
    <property type="component" value="Unassembled WGS sequence"/>
</dbReference>
<dbReference type="InterPro" id="IPR000182">
    <property type="entry name" value="GNAT_dom"/>
</dbReference>
<evidence type="ECO:0000313" key="5">
    <source>
        <dbReference type="Proteomes" id="UP001519887"/>
    </source>
</evidence>
<organism evidence="4 5">
    <name type="scientific">Paenibacillus sepulcri</name>
    <dbReference type="NCBI Taxonomy" id="359917"/>
    <lineage>
        <taxon>Bacteria</taxon>
        <taxon>Bacillati</taxon>
        <taxon>Bacillota</taxon>
        <taxon>Bacilli</taxon>
        <taxon>Bacillales</taxon>
        <taxon>Paenibacillaceae</taxon>
        <taxon>Paenibacillus</taxon>
    </lineage>
</organism>
<sequence length="150" mass="16555">MTSIVVREAKDLNEYDLSSMLQESMEEGFRHVSRLLQDYADGSNRFDREGEALFAALHNGSVIGVGGLNLLAAEQGGPSRVGRVRRVYVLQRARRLGAGKLLMEAIMEHARPYVSVLALRTENPAADLFYQTLGFVPAPGNETVTHQLLL</sequence>
<accession>A0ABS7C0X0</accession>
<comment type="caution">
    <text evidence="4">The sequence shown here is derived from an EMBL/GenBank/DDBJ whole genome shotgun (WGS) entry which is preliminary data.</text>
</comment>
<evidence type="ECO:0000256" key="1">
    <source>
        <dbReference type="ARBA" id="ARBA00022679"/>
    </source>
</evidence>
<evidence type="ECO:0000256" key="2">
    <source>
        <dbReference type="ARBA" id="ARBA00023315"/>
    </source>
</evidence>